<sequence length="102" mass="11246">MNRGNEQEVKLSLLESIAVSQQAVARMMNSVSDVIPHSGMSAKSLEETLRLLTSYQEQITRMIAGISLNRRLEGSPGLPWMNSMEGLYAPVSDRHAREGGTE</sequence>
<proteinExistence type="predicted"/>
<evidence type="ECO:0000313" key="1">
    <source>
        <dbReference type="EMBL" id="MFB5680564.1"/>
    </source>
</evidence>
<accession>A0ABV5B4G5</accession>
<keyword evidence="2" id="KW-1185">Reference proteome</keyword>
<evidence type="ECO:0000313" key="2">
    <source>
        <dbReference type="Proteomes" id="UP001580407"/>
    </source>
</evidence>
<dbReference type="EMBL" id="JBHILM010000005">
    <property type="protein sequence ID" value="MFB5680564.1"/>
    <property type="molecule type" value="Genomic_DNA"/>
</dbReference>
<protein>
    <submittedName>
        <fullName evidence="1">Uncharacterized protein</fullName>
    </submittedName>
</protein>
<comment type="caution">
    <text evidence="1">The sequence shown here is derived from an EMBL/GenBank/DDBJ whole genome shotgun (WGS) entry which is preliminary data.</text>
</comment>
<dbReference type="Proteomes" id="UP001580407">
    <property type="component" value="Unassembled WGS sequence"/>
</dbReference>
<reference evidence="1 2" key="1">
    <citation type="submission" date="2024-09" db="EMBL/GenBank/DDBJ databases">
        <authorList>
            <person name="Ruan L."/>
        </authorList>
    </citation>
    <scope>NUCLEOTIDE SEQUENCE [LARGE SCALE GENOMIC DNA]</scope>
    <source>
        <strain evidence="1 2">D33</strain>
    </source>
</reference>
<organism evidence="1 2">
    <name type="scientific">Paenibacillus terreus</name>
    <dbReference type="NCBI Taxonomy" id="1387834"/>
    <lineage>
        <taxon>Bacteria</taxon>
        <taxon>Bacillati</taxon>
        <taxon>Bacillota</taxon>
        <taxon>Bacilli</taxon>
        <taxon>Bacillales</taxon>
        <taxon>Paenibacillaceae</taxon>
        <taxon>Paenibacillus</taxon>
    </lineage>
</organism>
<gene>
    <name evidence="1" type="ORF">ACE3NQ_06535</name>
</gene>
<dbReference type="RefSeq" id="WP_375524362.1">
    <property type="nucleotide sequence ID" value="NZ_JBHILM010000005.1"/>
</dbReference>
<name>A0ABV5B4G5_9BACL</name>